<keyword evidence="4" id="KW-1185">Reference proteome</keyword>
<dbReference type="InterPro" id="IPR027417">
    <property type="entry name" value="P-loop_NTPase"/>
</dbReference>
<reference evidence="2 3" key="1">
    <citation type="submission" date="2016-10" db="EMBL/GenBank/DDBJ databases">
        <authorList>
            <person name="de Groot N.N."/>
        </authorList>
    </citation>
    <scope>NUCLEOTIDE SEQUENCE [LARGE SCALE GENOMIC DNA]</scope>
    <source>
        <strain evidence="2 3">CPCC 202808</strain>
    </source>
</reference>
<organism evidence="2 3">
    <name type="scientific">Actinopolymorpha cephalotaxi</name>
    <dbReference type="NCBI Taxonomy" id="504797"/>
    <lineage>
        <taxon>Bacteria</taxon>
        <taxon>Bacillati</taxon>
        <taxon>Actinomycetota</taxon>
        <taxon>Actinomycetes</taxon>
        <taxon>Propionibacteriales</taxon>
        <taxon>Actinopolymorphaceae</taxon>
        <taxon>Actinopolymorpha</taxon>
    </lineage>
</organism>
<gene>
    <name evidence="1" type="ORF">FHR37_006001</name>
    <name evidence="2" type="ORF">SAMN05421678_11331</name>
</gene>
<evidence type="ECO:0000313" key="4">
    <source>
        <dbReference type="Proteomes" id="UP000533017"/>
    </source>
</evidence>
<accession>A0A1I2XRW1</accession>
<dbReference type="AlphaFoldDB" id="A0A1I2XRW1"/>
<dbReference type="EMBL" id="JACBZA010000001">
    <property type="protein sequence ID" value="NYH87150.1"/>
    <property type="molecule type" value="Genomic_DNA"/>
</dbReference>
<reference evidence="1 4" key="2">
    <citation type="submission" date="2020-07" db="EMBL/GenBank/DDBJ databases">
        <title>Sequencing the genomes of 1000 actinobacteria strains.</title>
        <authorList>
            <person name="Klenk H.-P."/>
        </authorList>
    </citation>
    <scope>NUCLEOTIDE SEQUENCE [LARGE SCALE GENOMIC DNA]</scope>
    <source>
        <strain evidence="1 4">DSM 45117</strain>
    </source>
</reference>
<dbReference type="Proteomes" id="UP000199052">
    <property type="component" value="Unassembled WGS sequence"/>
</dbReference>
<dbReference type="EMBL" id="FOOI01000013">
    <property type="protein sequence ID" value="SFH16105.1"/>
    <property type="molecule type" value="Genomic_DNA"/>
</dbReference>
<name>A0A1I2XRW1_9ACTN</name>
<evidence type="ECO:0000313" key="1">
    <source>
        <dbReference type="EMBL" id="NYH87150.1"/>
    </source>
</evidence>
<dbReference type="Proteomes" id="UP000533017">
    <property type="component" value="Unassembled WGS sequence"/>
</dbReference>
<sequence length="220" mass="24123">MRVRAVSPDLLVTELADTIANLPDPGTSTSTGADTDGWIRVAVDGAPATHPDRWADALTEPLRERGRAVVRVRAEDYLRPASLRLERGREDPDVLYEDWLNDAGLIREVLEPLDPGGTGRVLPALWNPRTDRAHRVGYVTVPPGGVLVLSGSLLLGRWLPLDFVVHLDLSPAALARQTPDDQRWTLPAYDRYAAEAEPARVAQVVVRLDKPERPAVVEGS</sequence>
<evidence type="ECO:0000313" key="2">
    <source>
        <dbReference type="EMBL" id="SFH16105.1"/>
    </source>
</evidence>
<dbReference type="Gene3D" id="3.40.50.300">
    <property type="entry name" value="P-loop containing nucleotide triphosphate hydrolases"/>
    <property type="match status" value="1"/>
</dbReference>
<protein>
    <recommendedName>
        <fullName evidence="5">Uridine kinase</fullName>
    </recommendedName>
</protein>
<dbReference type="OrthoDB" id="572586at2"/>
<evidence type="ECO:0008006" key="5">
    <source>
        <dbReference type="Google" id="ProtNLM"/>
    </source>
</evidence>
<evidence type="ECO:0000313" key="3">
    <source>
        <dbReference type="Proteomes" id="UP000199052"/>
    </source>
</evidence>
<dbReference type="STRING" id="504797.SAMN05421678_11331"/>
<proteinExistence type="predicted"/>
<dbReference type="RefSeq" id="WP_092885984.1">
    <property type="nucleotide sequence ID" value="NZ_FOOI01000013.1"/>
</dbReference>